<dbReference type="OrthoDB" id="6262491at2759"/>
<protein>
    <submittedName>
        <fullName evidence="5">Uncharacterized protein</fullName>
    </submittedName>
</protein>
<evidence type="ECO:0000256" key="1">
    <source>
        <dbReference type="ARBA" id="ARBA00022574"/>
    </source>
</evidence>
<dbReference type="Proteomes" id="UP000268823">
    <property type="component" value="Unassembled WGS sequence"/>
</dbReference>
<dbReference type="InterPro" id="IPR036322">
    <property type="entry name" value="WD40_repeat_dom_sf"/>
</dbReference>
<keyword evidence="2" id="KW-0677">Repeat</keyword>
<feature type="repeat" description="WD" evidence="3">
    <location>
        <begin position="333"/>
        <end position="367"/>
    </location>
</feature>
<dbReference type="PROSITE" id="PS50294">
    <property type="entry name" value="WD_REPEATS_REGION"/>
    <property type="match status" value="2"/>
</dbReference>
<dbReference type="InterPro" id="IPR020472">
    <property type="entry name" value="WD40_PAC1"/>
</dbReference>
<dbReference type="PANTHER" id="PTHR44129">
    <property type="entry name" value="WD REPEAT-CONTAINING PROTEIN POP1"/>
    <property type="match status" value="1"/>
</dbReference>
<feature type="compositionally biased region" description="Acidic residues" evidence="4">
    <location>
        <begin position="400"/>
        <end position="414"/>
    </location>
</feature>
<dbReference type="InterPro" id="IPR001680">
    <property type="entry name" value="WD40_rpt"/>
</dbReference>
<dbReference type="AlphaFoldDB" id="A0A3M7FPT8"/>
<evidence type="ECO:0000313" key="6">
    <source>
        <dbReference type="Proteomes" id="UP000268823"/>
    </source>
</evidence>
<organism evidence="5 6">
    <name type="scientific">Hortaea werneckii</name>
    <name type="common">Black yeast</name>
    <name type="synonym">Cladosporium werneckii</name>
    <dbReference type="NCBI Taxonomy" id="91943"/>
    <lineage>
        <taxon>Eukaryota</taxon>
        <taxon>Fungi</taxon>
        <taxon>Dikarya</taxon>
        <taxon>Ascomycota</taxon>
        <taxon>Pezizomycotina</taxon>
        <taxon>Dothideomycetes</taxon>
        <taxon>Dothideomycetidae</taxon>
        <taxon>Mycosphaerellales</taxon>
        <taxon>Teratosphaeriaceae</taxon>
        <taxon>Hortaea</taxon>
    </lineage>
</organism>
<dbReference type="EMBL" id="QWIR01000049">
    <property type="protein sequence ID" value="RMY90696.1"/>
    <property type="molecule type" value="Genomic_DNA"/>
</dbReference>
<comment type="caution">
    <text evidence="5">The sequence shown here is derived from an EMBL/GenBank/DDBJ whole genome shotgun (WGS) entry which is preliminary data.</text>
</comment>
<dbReference type="VEuPathDB" id="FungiDB:BTJ68_14981"/>
<dbReference type="PROSITE" id="PS50082">
    <property type="entry name" value="WD_REPEATS_2"/>
    <property type="match status" value="3"/>
</dbReference>
<name>A0A3M7FPT8_HORWE</name>
<dbReference type="InterPro" id="IPR019775">
    <property type="entry name" value="WD40_repeat_CS"/>
</dbReference>
<feature type="region of interest" description="Disordered" evidence="4">
    <location>
        <begin position="382"/>
        <end position="414"/>
    </location>
</feature>
<dbReference type="FunFam" id="2.130.10.10:FF:001196">
    <property type="entry name" value="WD repeat protein (AFU_orthologue AFUA_1G12380)"/>
    <property type="match status" value="1"/>
</dbReference>
<evidence type="ECO:0000256" key="2">
    <source>
        <dbReference type="ARBA" id="ARBA00022737"/>
    </source>
</evidence>
<dbReference type="PROSITE" id="PS00678">
    <property type="entry name" value="WD_REPEATS_1"/>
    <property type="match status" value="2"/>
</dbReference>
<dbReference type="PRINTS" id="PR00320">
    <property type="entry name" value="GPROTEINBRPT"/>
</dbReference>
<dbReference type="SMART" id="SM00320">
    <property type="entry name" value="WD40"/>
    <property type="match status" value="6"/>
</dbReference>
<reference evidence="5 6" key="1">
    <citation type="journal article" date="2018" name="BMC Genomics">
        <title>Genomic evidence for intraspecific hybridization in a clonal and extremely halotolerant yeast.</title>
        <authorList>
            <person name="Gostincar C."/>
            <person name="Stajich J.E."/>
            <person name="Zupancic J."/>
            <person name="Zalar P."/>
            <person name="Gunde-Cimerman N."/>
        </authorList>
    </citation>
    <scope>NUCLEOTIDE SEQUENCE [LARGE SCALE GENOMIC DNA]</scope>
    <source>
        <strain evidence="5 6">EXF-2788</strain>
    </source>
</reference>
<dbReference type="Pfam" id="PF00400">
    <property type="entry name" value="WD40"/>
    <property type="match status" value="5"/>
</dbReference>
<dbReference type="Gene3D" id="2.130.10.10">
    <property type="entry name" value="YVTN repeat-like/Quinoprotein amine dehydrogenase"/>
    <property type="match status" value="2"/>
</dbReference>
<feature type="compositionally biased region" description="Basic and acidic residues" evidence="4">
    <location>
        <begin position="382"/>
        <end position="396"/>
    </location>
</feature>
<keyword evidence="1 3" id="KW-0853">WD repeat</keyword>
<evidence type="ECO:0000256" key="4">
    <source>
        <dbReference type="SAM" id="MobiDB-lite"/>
    </source>
</evidence>
<accession>A0A3M7FPT8</accession>
<dbReference type="InterPro" id="IPR015943">
    <property type="entry name" value="WD40/YVTN_repeat-like_dom_sf"/>
</dbReference>
<sequence length="414" mass="44946">MSKSTDAGHFFQTTDALATSERKAAKAKNQHGDPIKLSSKLLAVHVDHANDGAVYVAEAAGDVKKINIDDLRLTAVCFLLLLQTKEVKRISSTQTASAPITCLATSSQTGCLYAGCWDKNIHVLPLPTSEGQKKEETTPATTRLTGHTDFVKCLLTTSLQGQPILISGGADATLIVWDLTTGKPLHKLKGGHVKAVQDLAIDPLSLEETAGEEHSFILFTASSSPEIRRWYISRSTAHELPESLDAPIRAHDTSVYKLWFDSNGDLWTASADKTAKHLVRSRGWEVDTSLPHPDFVRDVVVNEEAGLVATACRDEEVRVWDVAGSEGEVVVTYSGHFEEVTGLGLVNGGRGVVSVSIDGTTRKWSLERKGIAAFLEEVQREKSGEGQVKSEKEKEGMLTAEEEAELAELMDDDD</sequence>
<proteinExistence type="predicted"/>
<feature type="repeat" description="WD" evidence="3">
    <location>
        <begin position="144"/>
        <end position="187"/>
    </location>
</feature>
<feature type="repeat" description="WD" evidence="3">
    <location>
        <begin position="289"/>
        <end position="322"/>
    </location>
</feature>
<gene>
    <name evidence="5" type="ORF">D0861_03547</name>
</gene>
<dbReference type="SUPFAM" id="SSF50978">
    <property type="entry name" value="WD40 repeat-like"/>
    <property type="match status" value="1"/>
</dbReference>
<evidence type="ECO:0000313" key="5">
    <source>
        <dbReference type="EMBL" id="RMY90696.1"/>
    </source>
</evidence>
<evidence type="ECO:0000256" key="3">
    <source>
        <dbReference type="PROSITE-ProRule" id="PRU00221"/>
    </source>
</evidence>
<dbReference type="InterPro" id="IPR050349">
    <property type="entry name" value="WD_LIS1/nudF_dynein_reg"/>
</dbReference>